<feature type="transmembrane region" description="Helical" evidence="5">
    <location>
        <begin position="28"/>
        <end position="45"/>
    </location>
</feature>
<feature type="transmembrane region" description="Helical" evidence="5">
    <location>
        <begin position="362"/>
        <end position="381"/>
    </location>
</feature>
<feature type="transmembrane region" description="Helical" evidence="5">
    <location>
        <begin position="152"/>
        <end position="173"/>
    </location>
</feature>
<dbReference type="AlphaFoldDB" id="A0A5C8UM15"/>
<dbReference type="PANTHER" id="PTHR23514">
    <property type="entry name" value="BYPASS OF STOP CODON PROTEIN 6"/>
    <property type="match status" value="1"/>
</dbReference>
<evidence type="ECO:0000313" key="7">
    <source>
        <dbReference type="EMBL" id="TXN29363.1"/>
    </source>
</evidence>
<feature type="transmembrane region" description="Helical" evidence="5">
    <location>
        <begin position="116"/>
        <end position="140"/>
    </location>
</feature>
<dbReference type="PANTHER" id="PTHR23514:SF13">
    <property type="entry name" value="INNER MEMBRANE PROTEIN YBJJ"/>
    <property type="match status" value="1"/>
</dbReference>
<dbReference type="PROSITE" id="PS50850">
    <property type="entry name" value="MFS"/>
    <property type="match status" value="1"/>
</dbReference>
<dbReference type="CDD" id="cd17393">
    <property type="entry name" value="MFS_MosC_like"/>
    <property type="match status" value="1"/>
</dbReference>
<dbReference type="InterPro" id="IPR020846">
    <property type="entry name" value="MFS_dom"/>
</dbReference>
<evidence type="ECO:0000256" key="1">
    <source>
        <dbReference type="ARBA" id="ARBA00004651"/>
    </source>
</evidence>
<comment type="subcellular location">
    <subcellularLocation>
        <location evidence="1">Cell membrane</location>
        <topology evidence="1">Multi-pass membrane protein</topology>
    </subcellularLocation>
</comment>
<name>A0A5C8UM15_9MICO</name>
<dbReference type="Pfam" id="PF07690">
    <property type="entry name" value="MFS_1"/>
    <property type="match status" value="1"/>
</dbReference>
<evidence type="ECO:0000259" key="6">
    <source>
        <dbReference type="PROSITE" id="PS50850"/>
    </source>
</evidence>
<dbReference type="SUPFAM" id="SSF103473">
    <property type="entry name" value="MFS general substrate transporter"/>
    <property type="match status" value="1"/>
</dbReference>
<evidence type="ECO:0000256" key="5">
    <source>
        <dbReference type="SAM" id="Phobius"/>
    </source>
</evidence>
<feature type="transmembrane region" description="Helical" evidence="5">
    <location>
        <begin position="57"/>
        <end position="78"/>
    </location>
</feature>
<dbReference type="InterPro" id="IPR036259">
    <property type="entry name" value="MFS_trans_sf"/>
</dbReference>
<keyword evidence="3 5" id="KW-1133">Transmembrane helix</keyword>
<keyword evidence="8" id="KW-1185">Reference proteome</keyword>
<feature type="transmembrane region" description="Helical" evidence="5">
    <location>
        <begin position="272"/>
        <end position="291"/>
    </location>
</feature>
<feature type="transmembrane region" description="Helical" evidence="5">
    <location>
        <begin position="327"/>
        <end position="350"/>
    </location>
</feature>
<evidence type="ECO:0000256" key="2">
    <source>
        <dbReference type="ARBA" id="ARBA00022692"/>
    </source>
</evidence>
<accession>A0A5C8UM15</accession>
<feature type="transmembrane region" description="Helical" evidence="5">
    <location>
        <begin position="387"/>
        <end position="408"/>
    </location>
</feature>
<dbReference type="InterPro" id="IPR051788">
    <property type="entry name" value="MFS_Transporter"/>
</dbReference>
<proteinExistence type="predicted"/>
<dbReference type="RefSeq" id="WP_147784380.1">
    <property type="nucleotide sequence ID" value="NZ_VRMG01000009.1"/>
</dbReference>
<feature type="transmembrane region" description="Helical" evidence="5">
    <location>
        <begin position="238"/>
        <end position="260"/>
    </location>
</feature>
<evidence type="ECO:0000256" key="4">
    <source>
        <dbReference type="ARBA" id="ARBA00023136"/>
    </source>
</evidence>
<reference evidence="7 8" key="1">
    <citation type="submission" date="2019-08" db="EMBL/GenBank/DDBJ databases">
        <title>Bacterial whole genome sequence for Glaciihabitans sp. CHu50b-6-2.</title>
        <authorList>
            <person name="Jin L."/>
        </authorList>
    </citation>
    <scope>NUCLEOTIDE SEQUENCE [LARGE SCALE GENOMIC DNA]</scope>
    <source>
        <strain evidence="7 8">CHu50b-6-2</strain>
    </source>
</reference>
<feature type="domain" description="Major facilitator superfamily (MFS) profile" evidence="6">
    <location>
        <begin position="236"/>
        <end position="418"/>
    </location>
</feature>
<dbReference type="Proteomes" id="UP000321379">
    <property type="component" value="Unassembled WGS sequence"/>
</dbReference>
<organism evidence="7 8">
    <name type="scientific">Lacisediminihabitans profunda</name>
    <dbReference type="NCBI Taxonomy" id="2594790"/>
    <lineage>
        <taxon>Bacteria</taxon>
        <taxon>Bacillati</taxon>
        <taxon>Actinomycetota</taxon>
        <taxon>Actinomycetes</taxon>
        <taxon>Micrococcales</taxon>
        <taxon>Microbacteriaceae</taxon>
        <taxon>Lacisediminihabitans</taxon>
    </lineage>
</organism>
<dbReference type="EMBL" id="VRMG01000009">
    <property type="protein sequence ID" value="TXN29363.1"/>
    <property type="molecule type" value="Genomic_DNA"/>
</dbReference>
<dbReference type="Gene3D" id="1.20.1250.20">
    <property type="entry name" value="MFS general substrate transporter like domains"/>
    <property type="match status" value="1"/>
</dbReference>
<dbReference type="GO" id="GO:0022857">
    <property type="term" value="F:transmembrane transporter activity"/>
    <property type="evidence" value="ECO:0007669"/>
    <property type="project" value="InterPro"/>
</dbReference>
<sequence length="418" mass="43184">MPQPTRPAQRITYAGGLSRGQVVAWRNAIFVVFGLCGLAIASWVSRVPAVRDSLHASTLQMAVLIFGIAAGSIIGLLGSSHIIARFGARLTIASCLTIASIGFAVAGLGATVGPNYVLTFIGLAVFGACFGITDVSMNVIGAANERVLGRAIMPIFHAFFSFGTMVGAGLGALAELVHLPIAVHTGIVALIIATAAITAVRFMQSEHIVEDDAEPVPDDDHSKSWRGRLSIWGDPRTLIIGLIVLGMAFTEGSANDWLALAMVDGHGVNNTTGAIVFGVFVSAMTIGRLAGVKLLDRFGRVPVLRWSSALTGLGLVIFIFVPNEWVAIAGVVLWGLGSALGFPVGMSAAADDPKTAAARVSAVATIGYFAFLVGPPLIGFLGEHFGLLHALLVVLVLVAVAGFASGAARESHGARSAG</sequence>
<dbReference type="InterPro" id="IPR011701">
    <property type="entry name" value="MFS"/>
</dbReference>
<evidence type="ECO:0000256" key="3">
    <source>
        <dbReference type="ARBA" id="ARBA00022989"/>
    </source>
</evidence>
<dbReference type="GO" id="GO:0005886">
    <property type="term" value="C:plasma membrane"/>
    <property type="evidence" value="ECO:0007669"/>
    <property type="project" value="UniProtKB-SubCell"/>
</dbReference>
<comment type="caution">
    <text evidence="7">The sequence shown here is derived from an EMBL/GenBank/DDBJ whole genome shotgun (WGS) entry which is preliminary data.</text>
</comment>
<feature type="transmembrane region" description="Helical" evidence="5">
    <location>
        <begin position="90"/>
        <end position="110"/>
    </location>
</feature>
<feature type="transmembrane region" description="Helical" evidence="5">
    <location>
        <begin position="303"/>
        <end position="321"/>
    </location>
</feature>
<keyword evidence="2 5" id="KW-0812">Transmembrane</keyword>
<gene>
    <name evidence="7" type="ORF">FVP33_14415</name>
</gene>
<evidence type="ECO:0000313" key="8">
    <source>
        <dbReference type="Proteomes" id="UP000321379"/>
    </source>
</evidence>
<protein>
    <submittedName>
        <fullName evidence="7">MFS transporter</fullName>
    </submittedName>
</protein>
<keyword evidence="4 5" id="KW-0472">Membrane</keyword>
<feature type="transmembrane region" description="Helical" evidence="5">
    <location>
        <begin position="179"/>
        <end position="200"/>
    </location>
</feature>